<evidence type="ECO:0000313" key="2">
    <source>
        <dbReference type="EMBL" id="KAJ4461655.1"/>
    </source>
</evidence>
<feature type="compositionally biased region" description="Basic and acidic residues" evidence="1">
    <location>
        <begin position="1"/>
        <end position="15"/>
    </location>
</feature>
<feature type="region of interest" description="Disordered" evidence="1">
    <location>
        <begin position="1"/>
        <end position="21"/>
    </location>
</feature>
<dbReference type="EMBL" id="JAPMOS010000006">
    <property type="protein sequence ID" value="KAJ4461655.1"/>
    <property type="molecule type" value="Genomic_DNA"/>
</dbReference>
<dbReference type="Proteomes" id="UP001141327">
    <property type="component" value="Unassembled WGS sequence"/>
</dbReference>
<gene>
    <name evidence="2" type="ORF">PAPYR_1769</name>
</gene>
<dbReference type="SUPFAM" id="SSF52833">
    <property type="entry name" value="Thioredoxin-like"/>
    <property type="match status" value="1"/>
</dbReference>
<sequence length="275" mass="30411">MSEPKPREISTDYRGRRLSLTGSPPFVGSSAPHFVVESTEKQDVFPLGDLAGPDQMIVLVSLSSFENPYLSNRGLGLSFSSHLASKPDVLLLFISRDTPDYLDLRLHHDVPICCAARWAADRHLPSNVHLFSDKRQGSFGRGWNLTTKEEAGLLAHSAWVLSPEKTIVYIQIAPNLESWIVEGDLFEAINARRRDATHALESMERQQRMLVQSTSLLSTRQSQEVPRRFMMTTSERYEGPLLSPPASSGQPKPGADPERGAQMPPGAETGGVGRH</sequence>
<dbReference type="Gene3D" id="3.40.30.10">
    <property type="entry name" value="Glutaredoxin"/>
    <property type="match status" value="1"/>
</dbReference>
<keyword evidence="3" id="KW-1185">Reference proteome</keyword>
<protein>
    <submittedName>
        <fullName evidence="2">Uncharacterized protein</fullName>
    </submittedName>
</protein>
<proteinExistence type="predicted"/>
<feature type="region of interest" description="Disordered" evidence="1">
    <location>
        <begin position="234"/>
        <end position="275"/>
    </location>
</feature>
<dbReference type="InterPro" id="IPR036249">
    <property type="entry name" value="Thioredoxin-like_sf"/>
</dbReference>
<comment type="caution">
    <text evidence="2">The sequence shown here is derived from an EMBL/GenBank/DDBJ whole genome shotgun (WGS) entry which is preliminary data.</text>
</comment>
<reference evidence="2" key="1">
    <citation type="journal article" date="2022" name="bioRxiv">
        <title>Genomics of Preaxostyla Flagellates Illuminates Evolutionary Transitions and the Path Towards Mitochondrial Loss.</title>
        <authorList>
            <person name="Novak L.V.F."/>
            <person name="Treitli S.C."/>
            <person name="Pyrih J."/>
            <person name="Halakuc P."/>
            <person name="Pipaliya S.V."/>
            <person name="Vacek V."/>
            <person name="Brzon O."/>
            <person name="Soukal P."/>
            <person name="Eme L."/>
            <person name="Dacks J.B."/>
            <person name="Karnkowska A."/>
            <person name="Elias M."/>
            <person name="Hampl V."/>
        </authorList>
    </citation>
    <scope>NUCLEOTIDE SEQUENCE</scope>
    <source>
        <strain evidence="2">RCP-MX</strain>
    </source>
</reference>
<accession>A0ABQ8UY41</accession>
<name>A0ABQ8UY41_9EUKA</name>
<evidence type="ECO:0000256" key="1">
    <source>
        <dbReference type="SAM" id="MobiDB-lite"/>
    </source>
</evidence>
<evidence type="ECO:0000313" key="3">
    <source>
        <dbReference type="Proteomes" id="UP001141327"/>
    </source>
</evidence>
<organism evidence="2 3">
    <name type="scientific">Paratrimastix pyriformis</name>
    <dbReference type="NCBI Taxonomy" id="342808"/>
    <lineage>
        <taxon>Eukaryota</taxon>
        <taxon>Metamonada</taxon>
        <taxon>Preaxostyla</taxon>
        <taxon>Paratrimastigidae</taxon>
        <taxon>Paratrimastix</taxon>
    </lineage>
</organism>